<comment type="caution">
    <text evidence="1">The sequence shown here is derived from an EMBL/GenBank/DDBJ whole genome shotgun (WGS) entry which is preliminary data.</text>
</comment>
<gene>
    <name evidence="1" type="ORF">A3I41_03275</name>
</gene>
<proteinExistence type="predicted"/>
<evidence type="ECO:0000313" key="2">
    <source>
        <dbReference type="Proteomes" id="UP000176593"/>
    </source>
</evidence>
<dbReference type="AlphaFoldDB" id="A0A1F7V8X7"/>
<evidence type="ECO:0008006" key="3">
    <source>
        <dbReference type="Google" id="ProtNLM"/>
    </source>
</evidence>
<organism evidence="1 2">
    <name type="scientific">Candidatus Uhrbacteria bacterium RIFCSPLOWO2_02_FULL_48_18</name>
    <dbReference type="NCBI Taxonomy" id="1802408"/>
    <lineage>
        <taxon>Bacteria</taxon>
        <taxon>Candidatus Uhriibacteriota</taxon>
    </lineage>
</organism>
<dbReference type="Proteomes" id="UP000176593">
    <property type="component" value="Unassembled WGS sequence"/>
</dbReference>
<sequence>MGEYADVKRKKILRMLEWLKTQSGFSVDNGGDHQWVIRHIAWKRPFPISFKHEVMNKFILKELVGKIVATGVCTKEQFDEHLK</sequence>
<evidence type="ECO:0000313" key="1">
    <source>
        <dbReference type="EMBL" id="OGL86950.1"/>
    </source>
</evidence>
<protein>
    <recommendedName>
        <fullName evidence="3">Type II toxin-antitoxin system HicA family toxin</fullName>
    </recommendedName>
</protein>
<accession>A0A1F7V8X7</accession>
<reference evidence="1 2" key="1">
    <citation type="journal article" date="2016" name="Nat. Commun.">
        <title>Thousands of microbial genomes shed light on interconnected biogeochemical processes in an aquifer system.</title>
        <authorList>
            <person name="Anantharaman K."/>
            <person name="Brown C.T."/>
            <person name="Hug L.A."/>
            <person name="Sharon I."/>
            <person name="Castelle C.J."/>
            <person name="Probst A.J."/>
            <person name="Thomas B.C."/>
            <person name="Singh A."/>
            <person name="Wilkins M.J."/>
            <person name="Karaoz U."/>
            <person name="Brodie E.L."/>
            <person name="Williams K.H."/>
            <person name="Hubbard S.S."/>
            <person name="Banfield J.F."/>
        </authorList>
    </citation>
    <scope>NUCLEOTIDE SEQUENCE [LARGE SCALE GENOMIC DNA]</scope>
</reference>
<dbReference type="EMBL" id="MGEQ01000003">
    <property type="protein sequence ID" value="OGL86950.1"/>
    <property type="molecule type" value="Genomic_DNA"/>
</dbReference>
<name>A0A1F7V8X7_9BACT</name>